<proteinExistence type="predicted"/>
<dbReference type="OrthoDB" id="3799366at2759"/>
<comment type="caution">
    <text evidence="2">The sequence shown here is derived from an EMBL/GenBank/DDBJ whole genome shotgun (WGS) entry which is preliminary data.</text>
</comment>
<sequence length="363" mass="40610">MKAHTSAQCRFLILHNGQTGLRTTRDTLPPSSYSRKGKVTSAPKQQHQAQSLKTNAMIKIDVSQCDDSQSRSVLKKQLHNSIVRRERVLQGILKSLDESEDSYRLQGTLYHTTNLPARTSSHTSPDAQQRLRAAFLDFEVWNKPLLEIRELAIKVLWECRPNGTLEALLEREKAAAALCIPLREAIEALEGHSDDLYLLEAVNNNLTRFSWYLYDNEADKERGFRLPADKGPEWEAFREWVSTLPETRKSMSDKHDPRSLDVLASEMLYKHCPVLWDGHRNAPRPEVSAEPGNYDVFSMSDLEALMGCVNYGYGGGGGYSGPAAGVFNVYVAKVLNVGVVDSRRRAALVASYANAPEANGEPH</sequence>
<feature type="compositionally biased region" description="Polar residues" evidence="1">
    <location>
        <begin position="42"/>
        <end position="51"/>
    </location>
</feature>
<protein>
    <submittedName>
        <fullName evidence="2">Uncharacterized protein</fullName>
    </submittedName>
</protein>
<gene>
    <name evidence="2" type="ORF">N0V89_003541</name>
</gene>
<organism evidence="2 3">
    <name type="scientific">Didymosphaeria variabile</name>
    <dbReference type="NCBI Taxonomy" id="1932322"/>
    <lineage>
        <taxon>Eukaryota</taxon>
        <taxon>Fungi</taxon>
        <taxon>Dikarya</taxon>
        <taxon>Ascomycota</taxon>
        <taxon>Pezizomycotina</taxon>
        <taxon>Dothideomycetes</taxon>
        <taxon>Pleosporomycetidae</taxon>
        <taxon>Pleosporales</taxon>
        <taxon>Massarineae</taxon>
        <taxon>Didymosphaeriaceae</taxon>
        <taxon>Didymosphaeria</taxon>
    </lineage>
</organism>
<accession>A0A9W9CBL5</accession>
<evidence type="ECO:0000313" key="3">
    <source>
        <dbReference type="Proteomes" id="UP001140513"/>
    </source>
</evidence>
<evidence type="ECO:0000313" key="2">
    <source>
        <dbReference type="EMBL" id="KAJ4355524.1"/>
    </source>
</evidence>
<evidence type="ECO:0000256" key="1">
    <source>
        <dbReference type="SAM" id="MobiDB-lite"/>
    </source>
</evidence>
<dbReference type="AlphaFoldDB" id="A0A9W9CBL5"/>
<dbReference type="EMBL" id="JAPEUX010000003">
    <property type="protein sequence ID" value="KAJ4355524.1"/>
    <property type="molecule type" value="Genomic_DNA"/>
</dbReference>
<feature type="region of interest" description="Disordered" evidence="1">
    <location>
        <begin position="21"/>
        <end position="51"/>
    </location>
</feature>
<keyword evidence="3" id="KW-1185">Reference proteome</keyword>
<dbReference type="Proteomes" id="UP001140513">
    <property type="component" value="Unassembled WGS sequence"/>
</dbReference>
<dbReference type="RefSeq" id="XP_056072650.1">
    <property type="nucleotide sequence ID" value="XM_056212342.1"/>
</dbReference>
<dbReference type="GeneID" id="80907071"/>
<name>A0A9W9CBL5_9PLEO</name>
<reference evidence="2" key="1">
    <citation type="submission" date="2022-10" db="EMBL/GenBank/DDBJ databases">
        <title>Tapping the CABI collections for fungal endophytes: first genome assemblies for Collariella, Neodidymelliopsis, Ascochyta clinopodiicola, Didymella pomorum, Didymosphaeria variabile, Neocosmospora piperis and Neocucurbitaria cava.</title>
        <authorList>
            <person name="Hill R."/>
        </authorList>
    </citation>
    <scope>NUCLEOTIDE SEQUENCE</scope>
    <source>
        <strain evidence="2">IMI 356815</strain>
    </source>
</reference>